<keyword evidence="7 12" id="KW-0798">TonB box</keyword>
<dbReference type="InterPro" id="IPR036942">
    <property type="entry name" value="Beta-barrel_TonB_sf"/>
</dbReference>
<evidence type="ECO:0000259" key="14">
    <source>
        <dbReference type="Pfam" id="PF00593"/>
    </source>
</evidence>
<evidence type="ECO:0000256" key="7">
    <source>
        <dbReference type="ARBA" id="ARBA00023077"/>
    </source>
</evidence>
<evidence type="ECO:0000256" key="4">
    <source>
        <dbReference type="ARBA" id="ARBA00022452"/>
    </source>
</evidence>
<evidence type="ECO:0000256" key="6">
    <source>
        <dbReference type="ARBA" id="ARBA00022729"/>
    </source>
</evidence>
<keyword evidence="4 11" id="KW-1134">Transmembrane beta strand</keyword>
<evidence type="ECO:0000256" key="5">
    <source>
        <dbReference type="ARBA" id="ARBA00022692"/>
    </source>
</evidence>
<dbReference type="InterPro" id="IPR039426">
    <property type="entry name" value="TonB-dep_rcpt-like"/>
</dbReference>
<comment type="caution">
    <text evidence="16">The sequence shown here is derived from an EMBL/GenBank/DDBJ whole genome shotgun (WGS) entry which is preliminary data.</text>
</comment>
<keyword evidence="8 11" id="KW-0472">Membrane</keyword>
<organism evidence="16 17">
    <name type="scientific">Thiomicrorhabdus marina</name>
    <dbReference type="NCBI Taxonomy" id="2818442"/>
    <lineage>
        <taxon>Bacteria</taxon>
        <taxon>Pseudomonadati</taxon>
        <taxon>Pseudomonadota</taxon>
        <taxon>Gammaproteobacteria</taxon>
        <taxon>Thiotrichales</taxon>
        <taxon>Piscirickettsiaceae</taxon>
        <taxon>Thiomicrorhabdus</taxon>
    </lineage>
</organism>
<keyword evidence="10 11" id="KW-0998">Cell outer membrane</keyword>
<evidence type="ECO:0000313" key="17">
    <source>
        <dbReference type="Proteomes" id="UP000664835"/>
    </source>
</evidence>
<feature type="domain" description="TonB-dependent receptor-like beta-barrel" evidence="14">
    <location>
        <begin position="236"/>
        <end position="653"/>
    </location>
</feature>
<dbReference type="SUPFAM" id="SSF56935">
    <property type="entry name" value="Porins"/>
    <property type="match status" value="1"/>
</dbReference>
<gene>
    <name evidence="16" type="ORF">J3998_06605</name>
</gene>
<dbReference type="PANTHER" id="PTHR30069:SF29">
    <property type="entry name" value="HEMOGLOBIN AND HEMOGLOBIN-HAPTOGLOBIN-BINDING PROTEIN 1-RELATED"/>
    <property type="match status" value="1"/>
</dbReference>
<dbReference type="PROSITE" id="PS52016">
    <property type="entry name" value="TONB_DEPENDENT_REC_3"/>
    <property type="match status" value="1"/>
</dbReference>
<reference evidence="16 17" key="1">
    <citation type="submission" date="2021-03" db="EMBL/GenBank/DDBJ databases">
        <title>Thiomicrorhabdus sp.nov.,novel sulfur-oxidizing bacteria isolated from coastal sediment.</title>
        <authorList>
            <person name="Liu X."/>
        </authorList>
    </citation>
    <scope>NUCLEOTIDE SEQUENCE [LARGE SCALE GENOMIC DNA]</scope>
    <source>
        <strain evidence="16 17">6S2-11</strain>
    </source>
</reference>
<dbReference type="InterPro" id="IPR037066">
    <property type="entry name" value="Plug_dom_sf"/>
</dbReference>
<evidence type="ECO:0000256" key="10">
    <source>
        <dbReference type="ARBA" id="ARBA00023237"/>
    </source>
</evidence>
<protein>
    <submittedName>
        <fullName evidence="16">TonB-dependent receptor</fullName>
    </submittedName>
</protein>
<sequence>MFLAHFNQKRLAVYVQRLFWLSAFTASSSFANSQVFTLGKIQVQAETQSIDAERIDVEQSSEQGASNVGEVIAEVPGVTLQVGGRRAETRANIRGFDSRQVMLYLDGIPIHVPYDGNIDLSRFQLADLSQVEVSKGLGSLLEGPNALGGSINLVTRKPVQAFEGTLDFSMEAGEEGLFKHSQNFQVGSVLNEFFYLQAGISAFDADDFPLSADYQPQSNNGTVYQGEGERLRSGSENLSANLKLGYTPNSTDEYSLSFYRTEGSKESSPYAGTADTVRYWDWPQWDKQSLYYVGYTQFGSGQQAAYIKSRLFYDQFDNALNSYDDSGYSTVTKGYAFRSQYNDQSIGGSLEGGLPIANHLLKAALFVKHDEHKERDNDSDNADLDNRWRTFQAETYALGLEDQIQLSQETRLTLGYRYDHYELTKTDDGNSDTDPKGAQNQGNWQAKLHHRLGNHELLAGVSLKSRFPGMKDQVSYRLGQAIPNLDLQAETALHYEVGMAGQLGNTRYQANLFYADIRDAIETIAVADINDVCGGDTCDQNQNVGSASSKGIELQSMTALSDTLDIAVSYSHVIRDLADKNIVATYSPKNTLNLKLDWYPNQAWHFGLDGHYQSDSETRFDGTRPTDRFSLWNLRAHYRINSQWKSNIVLKNLFDKDYQIAEGDPMPGRTLYANLQYRF</sequence>
<keyword evidence="9 16" id="KW-0675">Receptor</keyword>
<evidence type="ECO:0000256" key="1">
    <source>
        <dbReference type="ARBA" id="ARBA00004571"/>
    </source>
</evidence>
<feature type="signal peptide" evidence="13">
    <location>
        <begin position="1"/>
        <end position="31"/>
    </location>
</feature>
<evidence type="ECO:0000256" key="11">
    <source>
        <dbReference type="PROSITE-ProRule" id="PRU01360"/>
    </source>
</evidence>
<keyword evidence="6 13" id="KW-0732">Signal</keyword>
<dbReference type="RefSeq" id="WP_208148925.1">
    <property type="nucleotide sequence ID" value="NZ_JAGETV010000008.1"/>
</dbReference>
<evidence type="ECO:0000256" key="12">
    <source>
        <dbReference type="RuleBase" id="RU003357"/>
    </source>
</evidence>
<evidence type="ECO:0000256" key="9">
    <source>
        <dbReference type="ARBA" id="ARBA00023170"/>
    </source>
</evidence>
<keyword evidence="3 11" id="KW-0813">Transport</keyword>
<accession>A0ABS3Q4J3</accession>
<name>A0ABS3Q4J3_9GAMM</name>
<dbReference type="Gene3D" id="2.170.130.10">
    <property type="entry name" value="TonB-dependent receptor, plug domain"/>
    <property type="match status" value="1"/>
</dbReference>
<feature type="domain" description="TonB-dependent receptor plug" evidence="15">
    <location>
        <begin position="47"/>
        <end position="149"/>
    </location>
</feature>
<dbReference type="Gene3D" id="2.40.170.20">
    <property type="entry name" value="TonB-dependent receptor, beta-barrel domain"/>
    <property type="match status" value="1"/>
</dbReference>
<evidence type="ECO:0000259" key="15">
    <source>
        <dbReference type="Pfam" id="PF07715"/>
    </source>
</evidence>
<feature type="chain" id="PRO_5047408080" evidence="13">
    <location>
        <begin position="32"/>
        <end position="679"/>
    </location>
</feature>
<dbReference type="EMBL" id="JAGETV010000008">
    <property type="protein sequence ID" value="MBO1927244.1"/>
    <property type="molecule type" value="Genomic_DNA"/>
</dbReference>
<dbReference type="InterPro" id="IPR012910">
    <property type="entry name" value="Plug_dom"/>
</dbReference>
<dbReference type="Pfam" id="PF00593">
    <property type="entry name" value="TonB_dep_Rec_b-barrel"/>
    <property type="match status" value="1"/>
</dbReference>
<keyword evidence="17" id="KW-1185">Reference proteome</keyword>
<dbReference type="Proteomes" id="UP000664835">
    <property type="component" value="Unassembled WGS sequence"/>
</dbReference>
<keyword evidence="5 11" id="KW-0812">Transmembrane</keyword>
<evidence type="ECO:0000256" key="3">
    <source>
        <dbReference type="ARBA" id="ARBA00022448"/>
    </source>
</evidence>
<dbReference type="Pfam" id="PF07715">
    <property type="entry name" value="Plug"/>
    <property type="match status" value="1"/>
</dbReference>
<evidence type="ECO:0000256" key="2">
    <source>
        <dbReference type="ARBA" id="ARBA00008143"/>
    </source>
</evidence>
<comment type="subcellular location">
    <subcellularLocation>
        <location evidence="1 11">Cell outer membrane</location>
        <topology evidence="1 11">Multi-pass membrane protein</topology>
    </subcellularLocation>
</comment>
<dbReference type="CDD" id="cd01347">
    <property type="entry name" value="ligand_gated_channel"/>
    <property type="match status" value="1"/>
</dbReference>
<dbReference type="PANTHER" id="PTHR30069">
    <property type="entry name" value="TONB-DEPENDENT OUTER MEMBRANE RECEPTOR"/>
    <property type="match status" value="1"/>
</dbReference>
<proteinExistence type="inferred from homology"/>
<evidence type="ECO:0000256" key="13">
    <source>
        <dbReference type="SAM" id="SignalP"/>
    </source>
</evidence>
<comment type="similarity">
    <text evidence="2">Belongs to the TonB-dependent receptor family. Hemoglobin/haptoglobin binding protein subfamily.</text>
</comment>
<evidence type="ECO:0000313" key="16">
    <source>
        <dbReference type="EMBL" id="MBO1927244.1"/>
    </source>
</evidence>
<evidence type="ECO:0000256" key="8">
    <source>
        <dbReference type="ARBA" id="ARBA00023136"/>
    </source>
</evidence>
<dbReference type="InterPro" id="IPR000531">
    <property type="entry name" value="Beta-barrel_TonB"/>
</dbReference>